<dbReference type="Proteomes" id="UP000000719">
    <property type="component" value="Chromosome"/>
</dbReference>
<accession>B8CY53</accession>
<dbReference type="GO" id="GO:0030246">
    <property type="term" value="F:carbohydrate binding"/>
    <property type="evidence" value="ECO:0007669"/>
    <property type="project" value="InterPro"/>
</dbReference>
<dbReference type="HOGENOM" id="CLU_060074_0_0_9"/>
<feature type="domain" description="DUF4382" evidence="1">
    <location>
        <begin position="32"/>
        <end position="168"/>
    </location>
</feature>
<dbReference type="Gene3D" id="2.60.40.1120">
    <property type="entry name" value="Carboxypeptidase-like, regulatory domain"/>
    <property type="match status" value="1"/>
</dbReference>
<dbReference type="RefSeq" id="WP_012636405.1">
    <property type="nucleotide sequence ID" value="NC_011899.1"/>
</dbReference>
<dbReference type="eggNOG" id="ENOG5032BWZ">
    <property type="taxonomic scope" value="Bacteria"/>
</dbReference>
<proteinExistence type="predicted"/>
<dbReference type="EMBL" id="CP001098">
    <property type="protein sequence ID" value="ACL70222.1"/>
    <property type="molecule type" value="Genomic_DNA"/>
</dbReference>
<dbReference type="InterPro" id="IPR013784">
    <property type="entry name" value="Carb-bd-like_fold"/>
</dbReference>
<dbReference type="AlphaFoldDB" id="B8CY53"/>
<organism evidence="2 3">
    <name type="scientific">Halothermothrix orenii (strain H 168 / OCM 544 / DSM 9562)</name>
    <dbReference type="NCBI Taxonomy" id="373903"/>
    <lineage>
        <taxon>Bacteria</taxon>
        <taxon>Bacillati</taxon>
        <taxon>Bacillota</taxon>
        <taxon>Clostridia</taxon>
        <taxon>Halanaerobiales</taxon>
        <taxon>Halothermotrichaceae</taxon>
        <taxon>Halothermothrix</taxon>
    </lineage>
</organism>
<dbReference type="Pfam" id="PF13620">
    <property type="entry name" value="CarboxypepD_reg"/>
    <property type="match status" value="1"/>
</dbReference>
<protein>
    <recommendedName>
        <fullName evidence="1">DUF4382 domain-containing protein</fullName>
    </recommendedName>
</protein>
<dbReference type="InterPro" id="IPR025491">
    <property type="entry name" value="DUF4382"/>
</dbReference>
<name>B8CY53_HALOH</name>
<dbReference type="PROSITE" id="PS51257">
    <property type="entry name" value="PROKAR_LIPOPROTEIN"/>
    <property type="match status" value="1"/>
</dbReference>
<evidence type="ECO:0000259" key="1">
    <source>
        <dbReference type="Pfam" id="PF14321"/>
    </source>
</evidence>
<reference evidence="2 3" key="1">
    <citation type="journal article" date="2009" name="PLoS ONE">
        <title>Genome analysis of the anaerobic thermohalophilic bacterium Halothermothrix orenii.</title>
        <authorList>
            <person name="Mavromatis K."/>
            <person name="Ivanova N."/>
            <person name="Anderson I."/>
            <person name="Lykidis A."/>
            <person name="Hooper S.D."/>
            <person name="Sun H."/>
            <person name="Kunin V."/>
            <person name="Lapidus A."/>
            <person name="Hugenholtz P."/>
            <person name="Patel B."/>
            <person name="Kyrpides N.C."/>
        </authorList>
    </citation>
    <scope>NUCLEOTIDE SEQUENCE [LARGE SCALE GENOMIC DNA]</scope>
    <source>
        <strain evidence="3">H 168 / OCM 544 / DSM 9562</strain>
    </source>
</reference>
<dbReference type="KEGG" id="hor:Hore_14730"/>
<keyword evidence="3" id="KW-1185">Reference proteome</keyword>
<sequence length="274" mass="30270">MSFKRVLLTLLTLTMILGLTACDNLSFFGKETGEIQLLLTDAPADNVEKLLVTISRIETHNDEEGWFTILEEEKEFDLLELQGVSELIGKDYLPEGHYTQMRVYVSKARVQESGKDSTEPVDIPSADQTGIKLVNSFTVSPDKVTVLLLDFDARKSLIYPNNKYKLKPTIRIIEKVISGDIQGKVVDSNGNGIAEAAITVYHNDEFTEEGYVTSTNSGNEGGFKLLGLVEGTYDLEITADNYDESTIIEDVQVTAGEVTTLGEIELTSNQTQTN</sequence>
<evidence type="ECO:0000313" key="2">
    <source>
        <dbReference type="EMBL" id="ACL70222.1"/>
    </source>
</evidence>
<dbReference type="Pfam" id="PF14321">
    <property type="entry name" value="DUF4382"/>
    <property type="match status" value="1"/>
</dbReference>
<evidence type="ECO:0000313" key="3">
    <source>
        <dbReference type="Proteomes" id="UP000000719"/>
    </source>
</evidence>
<gene>
    <name evidence="2" type="ordered locus">Hore_14730</name>
</gene>
<dbReference type="SUPFAM" id="SSF49452">
    <property type="entry name" value="Starch-binding domain-like"/>
    <property type="match status" value="1"/>
</dbReference>